<evidence type="ECO:0000313" key="17">
    <source>
        <dbReference type="EMBL" id="KEO72401.1"/>
    </source>
</evidence>
<sequence length="1066" mass="123121">MEKPFIIYKSAAGSGKTYTLTLEYLKLALAHPHAYKSILAVTFTNKATKEMKERILHELSRLKRQVIVGDFMDDELLKHFSISPEQLKFKASTVLSAILHDYSSFSISTIDSFFQKVVRAFAREMDLPAKFDVELDQDGVLDRVVDRIIMKTMDDPYLHKWLVDYAQEKIQEGKSWDIRSSIKSLGKQIFQEDFKKYQKEIKIFLKDRENVAELRKFIEANRKLIILKAEKLKIWANEIRVKHGLEWTDFSGSSNTFAKKFDKLGDPVYPIPDLTEKQQLLCLDINGWYSKSCKKIDKITAAYHEGLREILGNFQLLRTDWNSIDAIRKNFYVYGIFRNLLDELSELKDEENILMISDANDFLKEITQENDAPFVYEKVGNKYQNFLIDEFQDTSGFQWASFKPLLENSLGYGHTNLLVGDVKQSIYRWRGGEMNLLLEEVENQIGTERIDVRNLDTNFRSLPNVVDFNNAVFSALPSQLQQVVETTYKATGTDVLSRAYLDVHQKIAPKKAESVFKGKVRIEFLEEDKDEEEGKYKEQVPLKLPAMVMDLQDKGYALKDIAFLVRNKKEGQLIADIMMATVGLYPGYRFDVLSDEAMLLEVAPSVKALVAAFKYLLDQEDKVQYKAMWYYRAVIFDEEISHELFEINSLPVHLQEKALQMETQIGTLLQMPLMEMLEEMLDLLDIAKTGQELAYVSGFKEAVYEFISKNRADLAGFLNWWEEHKTKRTVKIPEGHDAMRILTIHKSKGLQFKVVLMPFLEWTIFDTGKDNVIWSPYSAQGLPPAVVPLSLKKELADSVFKETFGNEVVMAYLDALNMLYVALTRAEEVFWGLCPYKPFKKDQSYNYLAINLQRLFESGDFAADQLNLNKFFDPGTRTLDLGEWPESKLSSKQDSSPKSLRWEYKNWKELLQVRKYAGDFSEGAVISKRAFGLLIHEVLEHSKSLEDALLNIEAFYFEGRINETEQQEVVLQLKKLFEQELFKSWFEGEGILLSEQGILLPGGKHKRPDRVVLDDHKATVVDFKTGEERSHYASQVKEYMYLVEGLTQKPVKGYLCYLESGNIVEV</sequence>
<dbReference type="AlphaFoldDB" id="A0A074KR20"/>
<evidence type="ECO:0000313" key="18">
    <source>
        <dbReference type="Proteomes" id="UP000027821"/>
    </source>
</evidence>
<feature type="binding site" evidence="14">
    <location>
        <begin position="10"/>
        <end position="17"/>
    </location>
    <ligand>
        <name>ATP</name>
        <dbReference type="ChEBI" id="CHEBI:30616"/>
    </ligand>
</feature>
<feature type="domain" description="UvrD-like helicase C-terminal" evidence="16">
    <location>
        <begin position="463"/>
        <end position="749"/>
    </location>
</feature>
<gene>
    <name evidence="17" type="ORF">EL17_16790</name>
</gene>
<dbReference type="Gene3D" id="1.10.3170.10">
    <property type="entry name" value="Recbcd, chain B, domain 2"/>
    <property type="match status" value="1"/>
</dbReference>
<dbReference type="InterPro" id="IPR014017">
    <property type="entry name" value="DNA_helicase_UvrD-like_C"/>
</dbReference>
<evidence type="ECO:0000256" key="4">
    <source>
        <dbReference type="ARBA" id="ARBA00022801"/>
    </source>
</evidence>
<keyword evidence="10" id="KW-0413">Isomerase</keyword>
<dbReference type="InterPro" id="IPR014016">
    <property type="entry name" value="UvrD-like_ATP-bd"/>
</dbReference>
<comment type="caution">
    <text evidence="17">The sequence shown here is derived from an EMBL/GenBank/DDBJ whole genome shotgun (WGS) entry which is preliminary data.</text>
</comment>
<dbReference type="OrthoDB" id="9810135at2"/>
<dbReference type="Proteomes" id="UP000027821">
    <property type="component" value="Unassembled WGS sequence"/>
</dbReference>
<dbReference type="PROSITE" id="PS51217">
    <property type="entry name" value="UVRD_HELICASE_CTER"/>
    <property type="match status" value="1"/>
</dbReference>
<evidence type="ECO:0000256" key="6">
    <source>
        <dbReference type="ARBA" id="ARBA00022839"/>
    </source>
</evidence>
<dbReference type="GO" id="GO:0005829">
    <property type="term" value="C:cytosol"/>
    <property type="evidence" value="ECO:0007669"/>
    <property type="project" value="TreeGrafter"/>
</dbReference>
<evidence type="ECO:0000256" key="8">
    <source>
        <dbReference type="ARBA" id="ARBA00023125"/>
    </source>
</evidence>
<organism evidence="17 18">
    <name type="scientific">Anditalea andensis</name>
    <dbReference type="NCBI Taxonomy" id="1048983"/>
    <lineage>
        <taxon>Bacteria</taxon>
        <taxon>Pseudomonadati</taxon>
        <taxon>Bacteroidota</taxon>
        <taxon>Cytophagia</taxon>
        <taxon>Cytophagales</taxon>
        <taxon>Cytophagaceae</taxon>
        <taxon>Anditalea</taxon>
    </lineage>
</organism>
<keyword evidence="7 14" id="KW-0067">ATP-binding</keyword>
<dbReference type="Gene3D" id="3.40.50.300">
    <property type="entry name" value="P-loop containing nucleotide triphosphate hydrolases"/>
    <property type="match status" value="3"/>
</dbReference>
<dbReference type="InterPro" id="IPR011335">
    <property type="entry name" value="Restrct_endonuc-II-like"/>
</dbReference>
<dbReference type="STRING" id="1048983.EL17_16790"/>
<dbReference type="GO" id="GO:0004527">
    <property type="term" value="F:exonuclease activity"/>
    <property type="evidence" value="ECO:0007669"/>
    <property type="project" value="UniProtKB-KW"/>
</dbReference>
<keyword evidence="6" id="KW-0269">Exonuclease</keyword>
<dbReference type="SUPFAM" id="SSF52540">
    <property type="entry name" value="P-loop containing nucleoside triphosphate hydrolases"/>
    <property type="match status" value="1"/>
</dbReference>
<evidence type="ECO:0000256" key="3">
    <source>
        <dbReference type="ARBA" id="ARBA00022763"/>
    </source>
</evidence>
<evidence type="ECO:0000259" key="15">
    <source>
        <dbReference type="PROSITE" id="PS51198"/>
    </source>
</evidence>
<dbReference type="InterPro" id="IPR011604">
    <property type="entry name" value="PDDEXK-like_dom_sf"/>
</dbReference>
<dbReference type="RefSeq" id="WP_035076907.1">
    <property type="nucleotide sequence ID" value="NZ_JMIH01000024.1"/>
</dbReference>
<name>A0A074KR20_9BACT</name>
<reference evidence="17 18" key="1">
    <citation type="submission" date="2014-04" db="EMBL/GenBank/DDBJ databases">
        <title>Characterization and application of a salt tolerant electro-active bacterium.</title>
        <authorList>
            <person name="Yang L."/>
            <person name="Wei S."/>
            <person name="Tay Q.X.M."/>
        </authorList>
    </citation>
    <scope>NUCLEOTIDE SEQUENCE [LARGE SCALE GENOMIC DNA]</scope>
    <source>
        <strain evidence="17 18">LY1</strain>
    </source>
</reference>
<dbReference type="GO" id="GO:0043138">
    <property type="term" value="F:3'-5' DNA helicase activity"/>
    <property type="evidence" value="ECO:0007669"/>
    <property type="project" value="UniProtKB-EC"/>
</dbReference>
<dbReference type="EC" id="5.6.2.4" evidence="12"/>
<dbReference type="InterPro" id="IPR000212">
    <property type="entry name" value="DNA_helicase_UvrD/REP"/>
</dbReference>
<keyword evidence="4 14" id="KW-0378">Hydrolase</keyword>
<evidence type="ECO:0000256" key="11">
    <source>
        <dbReference type="ARBA" id="ARBA00034617"/>
    </source>
</evidence>
<dbReference type="GO" id="GO:0005524">
    <property type="term" value="F:ATP binding"/>
    <property type="evidence" value="ECO:0007669"/>
    <property type="project" value="UniProtKB-UniRule"/>
</dbReference>
<keyword evidence="2 14" id="KW-0547">Nucleotide-binding</keyword>
<feature type="domain" description="UvrD-like helicase ATP-binding" evidence="15">
    <location>
        <begin position="1"/>
        <end position="462"/>
    </location>
</feature>
<evidence type="ECO:0000256" key="5">
    <source>
        <dbReference type="ARBA" id="ARBA00022806"/>
    </source>
</evidence>
<protein>
    <recommendedName>
        <fullName evidence="12">DNA 3'-5' helicase</fullName>
        <ecNumber evidence="12">5.6.2.4</ecNumber>
    </recommendedName>
</protein>
<proteinExistence type="predicted"/>
<evidence type="ECO:0000256" key="9">
    <source>
        <dbReference type="ARBA" id="ARBA00023204"/>
    </source>
</evidence>
<keyword evidence="1" id="KW-0540">Nuclease</keyword>
<dbReference type="InterPro" id="IPR027417">
    <property type="entry name" value="P-loop_NTPase"/>
</dbReference>
<keyword evidence="5 14" id="KW-0347">Helicase</keyword>
<dbReference type="GO" id="GO:0000725">
    <property type="term" value="P:recombinational repair"/>
    <property type="evidence" value="ECO:0007669"/>
    <property type="project" value="TreeGrafter"/>
</dbReference>
<evidence type="ECO:0000256" key="10">
    <source>
        <dbReference type="ARBA" id="ARBA00023235"/>
    </source>
</evidence>
<keyword evidence="18" id="KW-1185">Reference proteome</keyword>
<evidence type="ECO:0000256" key="13">
    <source>
        <dbReference type="ARBA" id="ARBA00048988"/>
    </source>
</evidence>
<keyword evidence="8" id="KW-0238">DNA-binding</keyword>
<dbReference type="Gene3D" id="3.90.320.10">
    <property type="match status" value="1"/>
</dbReference>
<keyword evidence="3" id="KW-0227">DNA damage</keyword>
<evidence type="ECO:0000256" key="12">
    <source>
        <dbReference type="ARBA" id="ARBA00034808"/>
    </source>
</evidence>
<accession>A0A074KR20</accession>
<comment type="catalytic activity">
    <reaction evidence="11">
        <text>Couples ATP hydrolysis with the unwinding of duplex DNA by translocating in the 3'-5' direction.</text>
        <dbReference type="EC" id="5.6.2.4"/>
    </reaction>
</comment>
<dbReference type="PANTHER" id="PTHR11070:SF67">
    <property type="entry name" value="DNA 3'-5' HELICASE"/>
    <property type="match status" value="1"/>
</dbReference>
<dbReference type="PROSITE" id="PS51198">
    <property type="entry name" value="UVRD_HELICASE_ATP_BIND"/>
    <property type="match status" value="1"/>
</dbReference>
<dbReference type="PANTHER" id="PTHR11070">
    <property type="entry name" value="UVRD / RECB / PCRA DNA HELICASE FAMILY MEMBER"/>
    <property type="match status" value="1"/>
</dbReference>
<dbReference type="eggNOG" id="COG1074">
    <property type="taxonomic scope" value="Bacteria"/>
</dbReference>
<evidence type="ECO:0000256" key="2">
    <source>
        <dbReference type="ARBA" id="ARBA00022741"/>
    </source>
</evidence>
<dbReference type="GO" id="GO:0003677">
    <property type="term" value="F:DNA binding"/>
    <property type="evidence" value="ECO:0007669"/>
    <property type="project" value="UniProtKB-KW"/>
</dbReference>
<dbReference type="SUPFAM" id="SSF52980">
    <property type="entry name" value="Restriction endonuclease-like"/>
    <property type="match status" value="1"/>
</dbReference>
<evidence type="ECO:0000259" key="16">
    <source>
        <dbReference type="PROSITE" id="PS51217"/>
    </source>
</evidence>
<dbReference type="EMBL" id="JMIH01000024">
    <property type="protein sequence ID" value="KEO72401.1"/>
    <property type="molecule type" value="Genomic_DNA"/>
</dbReference>
<dbReference type="Pfam" id="PF00580">
    <property type="entry name" value="UvrD-helicase"/>
    <property type="match status" value="1"/>
</dbReference>
<evidence type="ECO:0000256" key="14">
    <source>
        <dbReference type="PROSITE-ProRule" id="PRU00560"/>
    </source>
</evidence>
<keyword evidence="9" id="KW-0234">DNA repair</keyword>
<evidence type="ECO:0000256" key="1">
    <source>
        <dbReference type="ARBA" id="ARBA00022722"/>
    </source>
</evidence>
<evidence type="ECO:0000256" key="7">
    <source>
        <dbReference type="ARBA" id="ARBA00022840"/>
    </source>
</evidence>
<comment type="catalytic activity">
    <reaction evidence="13">
        <text>ATP + H2O = ADP + phosphate + H(+)</text>
        <dbReference type="Rhea" id="RHEA:13065"/>
        <dbReference type="ChEBI" id="CHEBI:15377"/>
        <dbReference type="ChEBI" id="CHEBI:15378"/>
        <dbReference type="ChEBI" id="CHEBI:30616"/>
        <dbReference type="ChEBI" id="CHEBI:43474"/>
        <dbReference type="ChEBI" id="CHEBI:456216"/>
        <dbReference type="EC" id="5.6.2.4"/>
    </reaction>
</comment>